<dbReference type="Pfam" id="PF13424">
    <property type="entry name" value="TPR_12"/>
    <property type="match status" value="1"/>
</dbReference>
<dbReference type="PANTHER" id="PTHR21405:SF0">
    <property type="entry name" value="TETRATRICOPEPTIDE REPEAT PROTEIN 36"/>
    <property type="match status" value="1"/>
</dbReference>
<sequence>MSNPHDRIILNSVVNPLLPLGEGVYDDEHEIPETLKDNEEDNPKTRESKALEQKAIAACDAGCYPKALELLAQALDVAPERAAIYNNRAQVYRLMNQDLEAKMDLNRAIDLSQGRGRSACQAFCQRGLLWRKEGNDPEAMADFRRSAELGSEFAKSLLVQLNPYAAMCNKMLKNVFQALESGSNEVENPFPSIPDPSGTKQG</sequence>
<name>A0A553PDL5_TIGCA</name>
<dbReference type="OrthoDB" id="539634at2759"/>
<organism evidence="3 4">
    <name type="scientific">Tigriopus californicus</name>
    <name type="common">Marine copepod</name>
    <dbReference type="NCBI Taxonomy" id="6832"/>
    <lineage>
        <taxon>Eukaryota</taxon>
        <taxon>Metazoa</taxon>
        <taxon>Ecdysozoa</taxon>
        <taxon>Arthropoda</taxon>
        <taxon>Crustacea</taxon>
        <taxon>Multicrustacea</taxon>
        <taxon>Hexanauplia</taxon>
        <taxon>Copepoda</taxon>
        <taxon>Harpacticoida</taxon>
        <taxon>Harpacticidae</taxon>
        <taxon>Tigriopus</taxon>
    </lineage>
</organism>
<dbReference type="OMA" id="CNQMLCE"/>
<dbReference type="InterPro" id="IPR011990">
    <property type="entry name" value="TPR-like_helical_dom_sf"/>
</dbReference>
<accession>A0A553PDL5</accession>
<comment type="similarity">
    <text evidence="1">Belongs to the TTC36 family.</text>
</comment>
<gene>
    <name evidence="3" type="ORF">TCAL_07025</name>
</gene>
<evidence type="ECO:0000256" key="2">
    <source>
        <dbReference type="SAM" id="MobiDB-lite"/>
    </source>
</evidence>
<feature type="region of interest" description="Disordered" evidence="2">
    <location>
        <begin position="183"/>
        <end position="202"/>
    </location>
</feature>
<dbReference type="InterPro" id="IPR038906">
    <property type="entry name" value="TTC36"/>
</dbReference>
<proteinExistence type="inferred from homology"/>
<dbReference type="SUPFAM" id="SSF48452">
    <property type="entry name" value="TPR-like"/>
    <property type="match status" value="1"/>
</dbReference>
<evidence type="ECO:0000256" key="1">
    <source>
        <dbReference type="ARBA" id="ARBA00006995"/>
    </source>
</evidence>
<dbReference type="STRING" id="6832.A0A553PDL5"/>
<evidence type="ECO:0000313" key="3">
    <source>
        <dbReference type="EMBL" id="TRY75778.1"/>
    </source>
</evidence>
<dbReference type="Gene3D" id="1.25.40.10">
    <property type="entry name" value="Tetratricopeptide repeat domain"/>
    <property type="match status" value="1"/>
</dbReference>
<dbReference type="GO" id="GO:0006570">
    <property type="term" value="P:tyrosine metabolic process"/>
    <property type="evidence" value="ECO:0007669"/>
    <property type="project" value="TreeGrafter"/>
</dbReference>
<evidence type="ECO:0000313" key="4">
    <source>
        <dbReference type="Proteomes" id="UP000318571"/>
    </source>
</evidence>
<dbReference type="InterPro" id="IPR019734">
    <property type="entry name" value="TPR_rpt"/>
</dbReference>
<dbReference type="AlphaFoldDB" id="A0A553PDL5"/>
<reference evidence="3 4" key="1">
    <citation type="journal article" date="2018" name="Nat. Ecol. Evol.">
        <title>Genomic signatures of mitonuclear coevolution across populations of Tigriopus californicus.</title>
        <authorList>
            <person name="Barreto F.S."/>
            <person name="Watson E.T."/>
            <person name="Lima T.G."/>
            <person name="Willett C.S."/>
            <person name="Edmands S."/>
            <person name="Li W."/>
            <person name="Burton R.S."/>
        </authorList>
    </citation>
    <scope>NUCLEOTIDE SEQUENCE [LARGE SCALE GENOMIC DNA]</scope>
    <source>
        <strain evidence="3 4">San Diego</strain>
    </source>
</reference>
<dbReference type="PANTHER" id="PTHR21405">
    <property type="entry name" value="CDNA SEQUENCE BC021608"/>
    <property type="match status" value="1"/>
</dbReference>
<dbReference type="EMBL" id="VCGU01000005">
    <property type="protein sequence ID" value="TRY75778.1"/>
    <property type="molecule type" value="Genomic_DNA"/>
</dbReference>
<dbReference type="SMART" id="SM00028">
    <property type="entry name" value="TPR"/>
    <property type="match status" value="3"/>
</dbReference>
<protein>
    <submittedName>
        <fullName evidence="3">Uncharacterized protein</fullName>
    </submittedName>
</protein>
<keyword evidence="4" id="KW-1185">Reference proteome</keyword>
<dbReference type="Proteomes" id="UP000318571">
    <property type="component" value="Chromosome 2"/>
</dbReference>
<comment type="caution">
    <text evidence="3">The sequence shown here is derived from an EMBL/GenBank/DDBJ whole genome shotgun (WGS) entry which is preliminary data.</text>
</comment>